<dbReference type="EMBL" id="CADCWE010000235">
    <property type="protein sequence ID" value="CAA9559448.1"/>
    <property type="molecule type" value="Genomic_DNA"/>
</dbReference>
<sequence>GDGPTFASPVLGRLAGRRDQCPTRLGGGRARIAACWVRTRRWHDAFARRSIRSLPRRDSTAVPFPPGSRRV</sequence>
<dbReference type="AlphaFoldDB" id="A0A6J4UVF5"/>
<gene>
    <name evidence="1" type="ORF">AVDCRST_MAG73-3599</name>
</gene>
<feature type="non-terminal residue" evidence="1">
    <location>
        <position position="1"/>
    </location>
</feature>
<reference evidence="1" key="1">
    <citation type="submission" date="2020-02" db="EMBL/GenBank/DDBJ databases">
        <authorList>
            <person name="Meier V. D."/>
        </authorList>
    </citation>
    <scope>NUCLEOTIDE SEQUENCE</scope>
    <source>
        <strain evidence="1">AVDCRST_MAG73</strain>
    </source>
</reference>
<organism evidence="1">
    <name type="scientific">uncultured Thermomicrobiales bacterium</name>
    <dbReference type="NCBI Taxonomy" id="1645740"/>
    <lineage>
        <taxon>Bacteria</taxon>
        <taxon>Pseudomonadati</taxon>
        <taxon>Thermomicrobiota</taxon>
        <taxon>Thermomicrobia</taxon>
        <taxon>Thermomicrobiales</taxon>
        <taxon>environmental samples</taxon>
    </lineage>
</organism>
<name>A0A6J4UVF5_9BACT</name>
<accession>A0A6J4UVF5</accession>
<evidence type="ECO:0000313" key="1">
    <source>
        <dbReference type="EMBL" id="CAA9559448.1"/>
    </source>
</evidence>
<protein>
    <submittedName>
        <fullName evidence="1">Uncharacterized protein</fullName>
    </submittedName>
</protein>
<feature type="non-terminal residue" evidence="1">
    <location>
        <position position="71"/>
    </location>
</feature>
<proteinExistence type="predicted"/>